<comment type="caution">
    <text evidence="3">The sequence shown here is derived from an EMBL/GenBank/DDBJ whole genome shotgun (WGS) entry which is preliminary data.</text>
</comment>
<feature type="transmembrane region" description="Helical" evidence="2">
    <location>
        <begin position="70"/>
        <end position="88"/>
    </location>
</feature>
<name>A0A098QVW4_9SPIO</name>
<accession>A0A098QVW4</accession>
<dbReference type="Proteomes" id="UP000029692">
    <property type="component" value="Unassembled WGS sequence"/>
</dbReference>
<gene>
    <name evidence="3" type="ORF">DC28_09630</name>
</gene>
<evidence type="ECO:0000313" key="4">
    <source>
        <dbReference type="Proteomes" id="UP000029692"/>
    </source>
</evidence>
<keyword evidence="4" id="KW-1185">Reference proteome</keyword>
<organism evidence="3 4">
    <name type="scientific">Spirochaeta lutea</name>
    <dbReference type="NCBI Taxonomy" id="1480694"/>
    <lineage>
        <taxon>Bacteria</taxon>
        <taxon>Pseudomonadati</taxon>
        <taxon>Spirochaetota</taxon>
        <taxon>Spirochaetia</taxon>
        <taxon>Spirochaetales</taxon>
        <taxon>Spirochaetaceae</taxon>
        <taxon>Spirochaeta</taxon>
    </lineage>
</organism>
<keyword evidence="2" id="KW-0812">Transmembrane</keyword>
<sequence length="315" mass="34427">MQTPCGPRRRLGRSRGDGLPKPGSLSEVRLGRYRQVCYQAGATPGTEAIYSRGGNSRPFSTMVSDMKQKTSMAGTAVLSGLLLILIFSGCSAEQGVALGVTGDAKLNLSLELQPFFVEYLRDLAAPGAHAGVVFDPQAIRAGFEAYRGVRVQDVRVEDDRRLTLSLSVVDLEELAGDELELPELLSFLRSSQTPGSQVSGVIFRIDRGLVQALLGVTPFADSESIRYLLPGENQMVRAEDYTSDLVWIFEEYEESALLEQVLGESAVVLEISVPRDITRVSGPGLERIAPRRARLRLPVIPLLTDVEPGTYRLEF</sequence>
<evidence type="ECO:0000256" key="1">
    <source>
        <dbReference type="SAM" id="MobiDB-lite"/>
    </source>
</evidence>
<reference evidence="3 4" key="1">
    <citation type="submission" date="2014-05" db="EMBL/GenBank/DDBJ databases">
        <title>De novo Genome Sequence of Spirocheata sp.</title>
        <authorList>
            <person name="Shivani Y."/>
            <person name="Subhash Y."/>
            <person name="Tushar L."/>
            <person name="Sasikala C."/>
            <person name="Ramana C.V."/>
        </authorList>
    </citation>
    <scope>NUCLEOTIDE SEQUENCE [LARGE SCALE GENOMIC DNA]</scope>
    <source>
        <strain evidence="3 4">JC230</strain>
    </source>
</reference>
<protein>
    <submittedName>
        <fullName evidence="3">Uncharacterized protein</fullName>
    </submittedName>
</protein>
<dbReference type="EMBL" id="JNUP01000065">
    <property type="protein sequence ID" value="KGE71548.1"/>
    <property type="molecule type" value="Genomic_DNA"/>
</dbReference>
<evidence type="ECO:0000313" key="3">
    <source>
        <dbReference type="EMBL" id="KGE71548.1"/>
    </source>
</evidence>
<keyword evidence="2" id="KW-0472">Membrane</keyword>
<keyword evidence="2" id="KW-1133">Transmembrane helix</keyword>
<dbReference type="AlphaFoldDB" id="A0A098QVW4"/>
<dbReference type="STRING" id="1480694.DC28_09630"/>
<proteinExistence type="predicted"/>
<feature type="region of interest" description="Disordered" evidence="1">
    <location>
        <begin position="1"/>
        <end position="24"/>
    </location>
</feature>
<evidence type="ECO:0000256" key="2">
    <source>
        <dbReference type="SAM" id="Phobius"/>
    </source>
</evidence>